<comment type="caution">
    <text evidence="1">The sequence shown here is derived from an EMBL/GenBank/DDBJ whole genome shotgun (WGS) entry which is preliminary data.</text>
</comment>
<keyword evidence="2" id="KW-1185">Reference proteome</keyword>
<protein>
    <submittedName>
        <fullName evidence="1">Uncharacterized protein DUF2625</fullName>
    </submittedName>
</protein>
<organism evidence="1 2">
    <name type="scientific">Sphingobacterium yanglingense</name>
    <dbReference type="NCBI Taxonomy" id="1437280"/>
    <lineage>
        <taxon>Bacteria</taxon>
        <taxon>Pseudomonadati</taxon>
        <taxon>Bacteroidota</taxon>
        <taxon>Sphingobacteriia</taxon>
        <taxon>Sphingobacteriales</taxon>
        <taxon>Sphingobacteriaceae</taxon>
        <taxon>Sphingobacterium</taxon>
    </lineage>
</organism>
<dbReference type="EMBL" id="SNYV01000011">
    <property type="protein sequence ID" value="TDQ79800.1"/>
    <property type="molecule type" value="Genomic_DNA"/>
</dbReference>
<name>A0A4R6WHT8_9SPHI</name>
<dbReference type="AlphaFoldDB" id="A0A4R6WHT8"/>
<gene>
    <name evidence="1" type="ORF">CLV99_1250</name>
</gene>
<dbReference type="InterPro" id="IPR021239">
    <property type="entry name" value="DUF2625"/>
</dbReference>
<dbReference type="Pfam" id="PF10946">
    <property type="entry name" value="DUF2625"/>
    <property type="match status" value="1"/>
</dbReference>
<accession>A0A4R6WHT8</accession>
<dbReference type="NCBIfam" id="NF008498">
    <property type="entry name" value="PRK11408.1-5"/>
    <property type="match status" value="1"/>
</dbReference>
<evidence type="ECO:0000313" key="1">
    <source>
        <dbReference type="EMBL" id="TDQ79800.1"/>
    </source>
</evidence>
<dbReference type="Proteomes" id="UP000295292">
    <property type="component" value="Unassembled WGS sequence"/>
</dbReference>
<reference evidence="1 2" key="1">
    <citation type="submission" date="2019-03" db="EMBL/GenBank/DDBJ databases">
        <title>Genomic Encyclopedia of Archaeal and Bacterial Type Strains, Phase II (KMG-II): from individual species to whole genera.</title>
        <authorList>
            <person name="Goeker M."/>
        </authorList>
    </citation>
    <scope>NUCLEOTIDE SEQUENCE [LARGE SCALE GENOMIC DNA]</scope>
    <source>
        <strain evidence="1 2">DSM 28353</strain>
    </source>
</reference>
<sequence>MYVYLLLLYSSAFGQSKMRSINELINTEDPAWPLVQERILNAKNKVEVLPVDNKLAQDALFKTQVTTRSPMGAIVYMTGGILIDDGWIRILGSGSERLNRSLPDWNKGKTFDDFGTPCPYLLIADDAVGGFYVLNGGGLGEDLGMVYYWAPDNLEFEPLGLTYTDFLNFCLNHDLNDFYKELRWRDWEKDVKNLNADSMYSFYPFLWSKEGKDINKSEKAIVSAEALYKLNVGFRQQLFGK</sequence>
<evidence type="ECO:0000313" key="2">
    <source>
        <dbReference type="Proteomes" id="UP000295292"/>
    </source>
</evidence>
<proteinExistence type="predicted"/>